<dbReference type="Pfam" id="PF05198">
    <property type="entry name" value="IF3_N"/>
    <property type="match status" value="1"/>
</dbReference>
<evidence type="ECO:0000256" key="3">
    <source>
        <dbReference type="ARBA" id="ARBA00022917"/>
    </source>
</evidence>
<accession>A0A9D5HDN8</accession>
<dbReference type="GO" id="GO:0005737">
    <property type="term" value="C:cytoplasm"/>
    <property type="evidence" value="ECO:0007669"/>
    <property type="project" value="UniProtKB-ARBA"/>
</dbReference>
<dbReference type="SUPFAM" id="SSF55200">
    <property type="entry name" value="Translation initiation factor IF3, C-terminal domain"/>
    <property type="match status" value="1"/>
</dbReference>
<reference evidence="7" key="2">
    <citation type="journal article" date="2022" name="Hortic Res">
        <title>The genome of Dioscorea zingiberensis sheds light on the biosynthesis, origin and evolution of the medicinally important diosgenin saponins.</title>
        <authorList>
            <person name="Li Y."/>
            <person name="Tan C."/>
            <person name="Li Z."/>
            <person name="Guo J."/>
            <person name="Li S."/>
            <person name="Chen X."/>
            <person name="Wang C."/>
            <person name="Dai X."/>
            <person name="Yang H."/>
            <person name="Song W."/>
            <person name="Hou L."/>
            <person name="Xu J."/>
            <person name="Tong Z."/>
            <person name="Xu A."/>
            <person name="Yuan X."/>
            <person name="Wang W."/>
            <person name="Yang Q."/>
            <person name="Chen L."/>
            <person name="Sun Z."/>
            <person name="Wang K."/>
            <person name="Pan B."/>
            <person name="Chen J."/>
            <person name="Bao Y."/>
            <person name="Liu F."/>
            <person name="Qi X."/>
            <person name="Gang D.R."/>
            <person name="Wen J."/>
            <person name="Li J."/>
        </authorList>
    </citation>
    <scope>NUCLEOTIDE SEQUENCE</scope>
    <source>
        <strain evidence="7">Dzin_1.0</strain>
    </source>
</reference>
<proteinExistence type="inferred from homology"/>
<dbReference type="InterPro" id="IPR001288">
    <property type="entry name" value="Translation_initiation_fac_3"/>
</dbReference>
<dbReference type="EMBL" id="JAGGNH010000005">
    <property type="protein sequence ID" value="KAJ0972333.1"/>
    <property type="molecule type" value="Genomic_DNA"/>
</dbReference>
<feature type="domain" description="Translation initiation factor 3 N-terminal" evidence="6">
    <location>
        <begin position="86"/>
        <end position="152"/>
    </location>
</feature>
<keyword evidence="3" id="KW-0648">Protein biosynthesis</keyword>
<feature type="region of interest" description="Disordered" evidence="4">
    <location>
        <begin position="266"/>
        <end position="285"/>
    </location>
</feature>
<dbReference type="Gene3D" id="3.10.20.80">
    <property type="entry name" value="Translation initiation factor 3 (IF-3), N-terminal domain"/>
    <property type="match status" value="1"/>
</dbReference>
<dbReference type="InterPro" id="IPR019814">
    <property type="entry name" value="Translation_initiation_fac_3_N"/>
</dbReference>
<feature type="compositionally biased region" description="Low complexity" evidence="4">
    <location>
        <begin position="456"/>
        <end position="470"/>
    </location>
</feature>
<evidence type="ECO:0000256" key="4">
    <source>
        <dbReference type="SAM" id="MobiDB-lite"/>
    </source>
</evidence>
<evidence type="ECO:0000256" key="1">
    <source>
        <dbReference type="ARBA" id="ARBA00005439"/>
    </source>
</evidence>
<dbReference type="GO" id="GO:0032790">
    <property type="term" value="P:ribosome disassembly"/>
    <property type="evidence" value="ECO:0007669"/>
    <property type="project" value="TreeGrafter"/>
</dbReference>
<dbReference type="NCBIfam" id="TIGR00168">
    <property type="entry name" value="infC"/>
    <property type="match status" value="1"/>
</dbReference>
<dbReference type="InterPro" id="IPR036787">
    <property type="entry name" value="T_IF-3_N_sf"/>
</dbReference>
<feature type="compositionally biased region" description="Polar residues" evidence="4">
    <location>
        <begin position="340"/>
        <end position="354"/>
    </location>
</feature>
<evidence type="ECO:0000259" key="6">
    <source>
        <dbReference type="Pfam" id="PF05198"/>
    </source>
</evidence>
<feature type="compositionally biased region" description="Polar residues" evidence="4">
    <location>
        <begin position="440"/>
        <end position="454"/>
    </location>
</feature>
<dbReference type="FunFam" id="3.10.20.80:FF:000005">
    <property type="entry name" value="Predicted protein"/>
    <property type="match status" value="1"/>
</dbReference>
<evidence type="ECO:0000313" key="8">
    <source>
        <dbReference type="Proteomes" id="UP001085076"/>
    </source>
</evidence>
<organism evidence="7 8">
    <name type="scientific">Dioscorea zingiberensis</name>
    <dbReference type="NCBI Taxonomy" id="325984"/>
    <lineage>
        <taxon>Eukaryota</taxon>
        <taxon>Viridiplantae</taxon>
        <taxon>Streptophyta</taxon>
        <taxon>Embryophyta</taxon>
        <taxon>Tracheophyta</taxon>
        <taxon>Spermatophyta</taxon>
        <taxon>Magnoliopsida</taxon>
        <taxon>Liliopsida</taxon>
        <taxon>Dioscoreales</taxon>
        <taxon>Dioscoreaceae</taxon>
        <taxon>Dioscorea</taxon>
    </lineage>
</organism>
<dbReference type="GO" id="GO:0043022">
    <property type="term" value="F:ribosome binding"/>
    <property type="evidence" value="ECO:0007669"/>
    <property type="project" value="TreeGrafter"/>
</dbReference>
<dbReference type="InterPro" id="IPR019815">
    <property type="entry name" value="Translation_initiation_fac_3_C"/>
</dbReference>
<name>A0A9D5HDN8_9LILI</name>
<comment type="similarity">
    <text evidence="1">Belongs to the IF-3 family.</text>
</comment>
<evidence type="ECO:0000259" key="5">
    <source>
        <dbReference type="Pfam" id="PF00707"/>
    </source>
</evidence>
<keyword evidence="2" id="KW-0396">Initiation factor</keyword>
<dbReference type="Pfam" id="PF00707">
    <property type="entry name" value="IF3_C"/>
    <property type="match status" value="1"/>
</dbReference>
<reference evidence="7" key="1">
    <citation type="submission" date="2021-03" db="EMBL/GenBank/DDBJ databases">
        <authorList>
            <person name="Li Z."/>
            <person name="Yang C."/>
        </authorList>
    </citation>
    <scope>NUCLEOTIDE SEQUENCE</scope>
    <source>
        <strain evidence="7">Dzin_1.0</strain>
        <tissue evidence="7">Leaf</tissue>
    </source>
</reference>
<feature type="compositionally biased region" description="Low complexity" evidence="4">
    <location>
        <begin position="321"/>
        <end position="333"/>
    </location>
</feature>
<sequence length="557" mass="61131">MPIWRRIRPVIFEPLFCHRARWLSYLAGATVMNRTDWRRSLGVVEKHLCLSPVLDFTFISVRSFAAPLQAKPKPTSSEDFSFGPRINGAITAPFVRLVTDEGHGVVSRLEALDCARRLDLDLVEVQRTADPPVCKIMDFHKEKFKQEVKEKERVKSKSVVALRNGENKEIRFKPKTELKDLKMKADTITRLMERGYRVKCTAVPNGKEDEDLAGLVTRVLSLIEDVSIVESGPHVEARQAYVIVRHVKFATKKSGKKVSKVLEAASKGVPSAEHTGLDDTSLEPIDGSSAAEVEDLGDLVEAKGHSFSSALHTSKSSPRGNFSKEFNENNNKISDLRSARNCNPTGFSQSTNSLHPADRSVEPSFVKTNRYARQNESKGRLNQAIPTQRRAGIENQVFNQGRQQPSRNGREGQVQLDPRQRQSNPSNPVSPSPRYGVFISSKTASSGDANSEPKNSAIPTPSETSSTAPSYGTFSGSPNIASGEKRNTTGAAAEKPGSSSAGRTSFGIFSKPNPATSTDQRNIKDSPVVKSDNPSQSPPRYGIFSTPKSPSSSDRRN</sequence>
<feature type="compositionally biased region" description="Polar residues" evidence="4">
    <location>
        <begin position="307"/>
        <end position="320"/>
    </location>
</feature>
<dbReference type="FunFam" id="3.30.110.10:FF:000005">
    <property type="entry name" value="Translation initiation factor 3 (IF-3) family protein"/>
    <property type="match status" value="1"/>
</dbReference>
<feature type="compositionally biased region" description="Low complexity" evidence="4">
    <location>
        <begin position="423"/>
        <end position="433"/>
    </location>
</feature>
<gene>
    <name evidence="7" type="ORF">J5N97_020292</name>
</gene>
<evidence type="ECO:0000256" key="2">
    <source>
        <dbReference type="ARBA" id="ARBA00022540"/>
    </source>
</evidence>
<dbReference type="Proteomes" id="UP001085076">
    <property type="component" value="Miscellaneous, Linkage group lg05"/>
</dbReference>
<dbReference type="Gene3D" id="3.30.110.10">
    <property type="entry name" value="Translation initiation factor 3 (IF-3), C-terminal domain"/>
    <property type="match status" value="1"/>
</dbReference>
<dbReference type="GO" id="GO:0003743">
    <property type="term" value="F:translation initiation factor activity"/>
    <property type="evidence" value="ECO:0007669"/>
    <property type="project" value="UniProtKB-KW"/>
</dbReference>
<evidence type="ECO:0008006" key="9">
    <source>
        <dbReference type="Google" id="ProtNLM"/>
    </source>
</evidence>
<dbReference type="AlphaFoldDB" id="A0A9D5HDN8"/>
<comment type="caution">
    <text evidence="7">The sequence shown here is derived from an EMBL/GenBank/DDBJ whole genome shotgun (WGS) entry which is preliminary data.</text>
</comment>
<evidence type="ECO:0000313" key="7">
    <source>
        <dbReference type="EMBL" id="KAJ0972333.1"/>
    </source>
</evidence>
<protein>
    <recommendedName>
        <fullName evidence="9">Translation initiation factor IF-3</fullName>
    </recommendedName>
</protein>
<dbReference type="OrthoDB" id="21573at2759"/>
<feature type="compositionally biased region" description="Polar residues" evidence="4">
    <location>
        <begin position="546"/>
        <end position="557"/>
    </location>
</feature>
<dbReference type="SUPFAM" id="SSF54364">
    <property type="entry name" value="Translation initiation factor IF3, N-terminal domain"/>
    <property type="match status" value="1"/>
</dbReference>
<dbReference type="InterPro" id="IPR036788">
    <property type="entry name" value="T_IF-3_C_sf"/>
</dbReference>
<dbReference type="PANTHER" id="PTHR10938:SF4">
    <property type="entry name" value="TRANSLATION INITIATION FACTOR IF3-1, MITOCHONDRIAL"/>
    <property type="match status" value="1"/>
</dbReference>
<feature type="region of interest" description="Disordered" evidence="4">
    <location>
        <begin position="307"/>
        <end position="557"/>
    </location>
</feature>
<dbReference type="PANTHER" id="PTHR10938">
    <property type="entry name" value="TRANSLATION INITIATION FACTOR IF-3"/>
    <property type="match status" value="1"/>
</dbReference>
<keyword evidence="8" id="KW-1185">Reference proteome</keyword>
<feature type="domain" description="Translation initiation factor 3 C-terminal" evidence="5">
    <location>
        <begin position="166"/>
        <end position="244"/>
    </location>
</feature>
<feature type="compositionally biased region" description="Polar residues" evidence="4">
    <location>
        <begin position="396"/>
        <end position="407"/>
    </location>
</feature>